<protein>
    <submittedName>
        <fullName evidence="2">Uncharacterized protein</fullName>
    </submittedName>
</protein>
<feature type="transmembrane region" description="Helical" evidence="1">
    <location>
        <begin position="23"/>
        <end position="45"/>
    </location>
</feature>
<keyword evidence="3" id="KW-1185">Reference proteome</keyword>
<feature type="non-terminal residue" evidence="2">
    <location>
        <position position="49"/>
    </location>
</feature>
<sequence>MGCFLLILFYSFCRCYSGGPVFSVAVVLAGFSFAGIYFVVVDAFLRWIR</sequence>
<keyword evidence="1" id="KW-0472">Membrane</keyword>
<evidence type="ECO:0000313" key="2">
    <source>
        <dbReference type="EMBL" id="MCI55449.1"/>
    </source>
</evidence>
<name>A0A392T335_9FABA</name>
<organism evidence="2 3">
    <name type="scientific">Trifolium medium</name>
    <dbReference type="NCBI Taxonomy" id="97028"/>
    <lineage>
        <taxon>Eukaryota</taxon>
        <taxon>Viridiplantae</taxon>
        <taxon>Streptophyta</taxon>
        <taxon>Embryophyta</taxon>
        <taxon>Tracheophyta</taxon>
        <taxon>Spermatophyta</taxon>
        <taxon>Magnoliopsida</taxon>
        <taxon>eudicotyledons</taxon>
        <taxon>Gunneridae</taxon>
        <taxon>Pentapetalae</taxon>
        <taxon>rosids</taxon>
        <taxon>fabids</taxon>
        <taxon>Fabales</taxon>
        <taxon>Fabaceae</taxon>
        <taxon>Papilionoideae</taxon>
        <taxon>50 kb inversion clade</taxon>
        <taxon>NPAAA clade</taxon>
        <taxon>Hologalegina</taxon>
        <taxon>IRL clade</taxon>
        <taxon>Trifolieae</taxon>
        <taxon>Trifolium</taxon>
    </lineage>
</organism>
<reference evidence="2 3" key="1">
    <citation type="journal article" date="2018" name="Front. Plant Sci.">
        <title>Red Clover (Trifolium pratense) and Zigzag Clover (T. medium) - A Picture of Genomic Similarities and Differences.</title>
        <authorList>
            <person name="Dluhosova J."/>
            <person name="Istvanek J."/>
            <person name="Nedelnik J."/>
            <person name="Repkova J."/>
        </authorList>
    </citation>
    <scope>NUCLEOTIDE SEQUENCE [LARGE SCALE GENOMIC DNA]</scope>
    <source>
        <strain evidence="3">cv. 10/8</strain>
        <tissue evidence="2">Leaf</tissue>
    </source>
</reference>
<evidence type="ECO:0000313" key="3">
    <source>
        <dbReference type="Proteomes" id="UP000265520"/>
    </source>
</evidence>
<keyword evidence="1" id="KW-0812">Transmembrane</keyword>
<dbReference type="EMBL" id="LXQA010496564">
    <property type="protein sequence ID" value="MCI55449.1"/>
    <property type="molecule type" value="Genomic_DNA"/>
</dbReference>
<dbReference type="Proteomes" id="UP000265520">
    <property type="component" value="Unassembled WGS sequence"/>
</dbReference>
<proteinExistence type="predicted"/>
<dbReference type="AlphaFoldDB" id="A0A392T335"/>
<evidence type="ECO:0000256" key="1">
    <source>
        <dbReference type="SAM" id="Phobius"/>
    </source>
</evidence>
<comment type="caution">
    <text evidence="2">The sequence shown here is derived from an EMBL/GenBank/DDBJ whole genome shotgun (WGS) entry which is preliminary data.</text>
</comment>
<keyword evidence="1" id="KW-1133">Transmembrane helix</keyword>
<accession>A0A392T335</accession>